<feature type="domain" description="SPOR" evidence="3">
    <location>
        <begin position="429"/>
        <end position="507"/>
    </location>
</feature>
<feature type="region of interest" description="Disordered" evidence="1">
    <location>
        <begin position="340"/>
        <end position="417"/>
    </location>
</feature>
<feature type="compositionally biased region" description="Low complexity" evidence="1">
    <location>
        <begin position="366"/>
        <end position="388"/>
    </location>
</feature>
<dbReference type="GO" id="GO:0042834">
    <property type="term" value="F:peptidoglycan binding"/>
    <property type="evidence" value="ECO:0007669"/>
    <property type="project" value="InterPro"/>
</dbReference>
<dbReference type="InterPro" id="IPR007730">
    <property type="entry name" value="SPOR-like_dom"/>
</dbReference>
<feature type="compositionally biased region" description="Basic and acidic residues" evidence="1">
    <location>
        <begin position="396"/>
        <end position="407"/>
    </location>
</feature>
<organism evidence="4 5">
    <name type="scientific">Marinobacterium mangrovicola</name>
    <dbReference type="NCBI Taxonomy" id="1476959"/>
    <lineage>
        <taxon>Bacteria</taxon>
        <taxon>Pseudomonadati</taxon>
        <taxon>Pseudomonadota</taxon>
        <taxon>Gammaproteobacteria</taxon>
        <taxon>Oceanospirillales</taxon>
        <taxon>Oceanospirillaceae</taxon>
        <taxon>Marinobacterium</taxon>
    </lineage>
</organism>
<keyword evidence="4" id="KW-0131">Cell cycle</keyword>
<dbReference type="PANTHER" id="PTHR35894">
    <property type="entry name" value="GENERAL SECRETION PATHWAY PROTEIN A-RELATED"/>
    <property type="match status" value="1"/>
</dbReference>
<keyword evidence="4" id="KW-0132">Cell division</keyword>
<evidence type="ECO:0000313" key="5">
    <source>
        <dbReference type="Proteomes" id="UP000294546"/>
    </source>
</evidence>
<dbReference type="AlphaFoldDB" id="A0A4R1GAJ1"/>
<evidence type="ECO:0000256" key="2">
    <source>
        <dbReference type="SAM" id="Phobius"/>
    </source>
</evidence>
<dbReference type="PANTHER" id="PTHR35894:SF1">
    <property type="entry name" value="PHOSPHORIBULOKINASE _ URIDINE KINASE FAMILY"/>
    <property type="match status" value="1"/>
</dbReference>
<dbReference type="Proteomes" id="UP000294546">
    <property type="component" value="Unassembled WGS sequence"/>
</dbReference>
<keyword evidence="2" id="KW-0812">Transmembrane</keyword>
<dbReference type="SUPFAM" id="SSF52540">
    <property type="entry name" value="P-loop containing nucleoside triphosphate hydrolases"/>
    <property type="match status" value="1"/>
</dbReference>
<feature type="compositionally biased region" description="Basic and acidic residues" evidence="1">
    <location>
        <begin position="300"/>
        <end position="322"/>
    </location>
</feature>
<dbReference type="Gene3D" id="3.40.50.300">
    <property type="entry name" value="P-loop containing nucleotide triphosphate hydrolases"/>
    <property type="match status" value="1"/>
</dbReference>
<dbReference type="Gene3D" id="3.30.70.1070">
    <property type="entry name" value="Sporulation related repeat"/>
    <property type="match status" value="1"/>
</dbReference>
<evidence type="ECO:0000313" key="4">
    <source>
        <dbReference type="EMBL" id="TCK04758.1"/>
    </source>
</evidence>
<dbReference type="InterPro" id="IPR036680">
    <property type="entry name" value="SPOR-like_sf"/>
</dbReference>
<dbReference type="OrthoDB" id="6189127at2"/>
<reference evidence="4 5" key="1">
    <citation type="submission" date="2019-03" db="EMBL/GenBank/DDBJ databases">
        <title>Genomic Encyclopedia of Archaeal and Bacterial Type Strains, Phase II (KMG-II): from individual species to whole genera.</title>
        <authorList>
            <person name="Goeker M."/>
        </authorList>
    </citation>
    <scope>NUCLEOTIDE SEQUENCE [LARGE SCALE GENOMIC DNA]</scope>
    <source>
        <strain evidence="4 5">DSM 27697</strain>
    </source>
</reference>
<comment type="caution">
    <text evidence="4">The sequence shown here is derived from an EMBL/GenBank/DDBJ whole genome shotgun (WGS) entry which is preliminary data.</text>
</comment>
<evidence type="ECO:0000259" key="3">
    <source>
        <dbReference type="PROSITE" id="PS51724"/>
    </source>
</evidence>
<keyword evidence="5" id="KW-1185">Reference proteome</keyword>
<accession>A0A4R1GAJ1</accession>
<sequence length="517" mass="57153">MDTDMRYFEPVSRVQLASKLRHLLRFSDLMMLIIGEDGSGRSTVLKQLEVQNGDSPAREGIIQCDSSVDVTRLLKLLTEAFAIDCPADADNRQRLKELHQLSRSLHEAGIPLVLLIDDADYLTNNALELLTNFALLEDAAPRVVLTGTPEFEQRFLANELDQLLDGRLHVQVLGAFDEDEAQEFVESLLPTGGMLPKRRLRDLIEESDAYPGRLYRLVQGDLHDGKVQRPVKRAFPLPPIHMAAIAAVLVVIFAGALWLFLPGAEEEPEQQETARVELPLDIPVASRDEEPEVIEVRSDLSDRLAEQEARLEESTQEQRDSATGEVEVVAPDFAEAAPDVAAAEDEAAAENQTPVSESGTADEETSAPVVAEVEPTAAPSATADVTAAKKQPVEQVKAEAPREDKPAKSATNEVANDGHELLRADELLRWPDDGYTLQLLGARAADSVERFIRAQPQPERFYYFRTMYKGAPWHVVVYGQFASRESAMAAVQTLPEDLRKLRPWARSIAGVKSDISK</sequence>
<evidence type="ECO:0000256" key="1">
    <source>
        <dbReference type="SAM" id="MobiDB-lite"/>
    </source>
</evidence>
<dbReference type="RefSeq" id="WP_132294587.1">
    <property type="nucleotide sequence ID" value="NZ_SMFU01000010.1"/>
</dbReference>
<proteinExistence type="predicted"/>
<dbReference type="Pfam" id="PF05036">
    <property type="entry name" value="SPOR"/>
    <property type="match status" value="1"/>
</dbReference>
<feature type="region of interest" description="Disordered" evidence="1">
    <location>
        <begin position="300"/>
        <end position="325"/>
    </location>
</feature>
<name>A0A4R1GAJ1_9GAMM</name>
<dbReference type="PROSITE" id="PS51724">
    <property type="entry name" value="SPOR"/>
    <property type="match status" value="1"/>
</dbReference>
<protein>
    <submittedName>
        <fullName evidence="4">Septal ring-binding cell division protein DamX</fullName>
    </submittedName>
</protein>
<dbReference type="GO" id="GO:0016887">
    <property type="term" value="F:ATP hydrolysis activity"/>
    <property type="evidence" value="ECO:0007669"/>
    <property type="project" value="InterPro"/>
</dbReference>
<dbReference type="InterPro" id="IPR049945">
    <property type="entry name" value="AAA_22"/>
</dbReference>
<feature type="transmembrane region" description="Helical" evidence="2">
    <location>
        <begin position="242"/>
        <end position="261"/>
    </location>
</feature>
<dbReference type="InterPro" id="IPR027417">
    <property type="entry name" value="P-loop_NTPase"/>
</dbReference>
<keyword evidence="2" id="KW-0472">Membrane</keyword>
<gene>
    <name evidence="4" type="ORF">CLV83_3207</name>
</gene>
<keyword evidence="2" id="KW-1133">Transmembrane helix</keyword>
<dbReference type="InterPro" id="IPR052026">
    <property type="entry name" value="ExeA_AAA_ATPase_DNA-bind"/>
</dbReference>
<dbReference type="EMBL" id="SMFU01000010">
    <property type="protein sequence ID" value="TCK04758.1"/>
    <property type="molecule type" value="Genomic_DNA"/>
</dbReference>
<dbReference type="Pfam" id="PF13401">
    <property type="entry name" value="AAA_22"/>
    <property type="match status" value="1"/>
</dbReference>
<dbReference type="GO" id="GO:0051301">
    <property type="term" value="P:cell division"/>
    <property type="evidence" value="ECO:0007669"/>
    <property type="project" value="UniProtKB-KW"/>
</dbReference>